<protein>
    <submittedName>
        <fullName evidence="3">ComF family protein</fullName>
    </submittedName>
</protein>
<evidence type="ECO:0000256" key="1">
    <source>
        <dbReference type="ARBA" id="ARBA00008007"/>
    </source>
</evidence>
<organism evidence="3 4">
    <name type="scientific">Companilactobacillus baiquanensis</name>
    <dbReference type="NCBI Taxonomy" id="2486005"/>
    <lineage>
        <taxon>Bacteria</taxon>
        <taxon>Bacillati</taxon>
        <taxon>Bacillota</taxon>
        <taxon>Bacilli</taxon>
        <taxon>Lactobacillales</taxon>
        <taxon>Lactobacillaceae</taxon>
        <taxon>Companilactobacillus</taxon>
    </lineage>
</organism>
<evidence type="ECO:0000259" key="2">
    <source>
        <dbReference type="Pfam" id="PF00156"/>
    </source>
</evidence>
<evidence type="ECO:0000313" key="3">
    <source>
        <dbReference type="EMBL" id="MFC6324252.1"/>
    </source>
</evidence>
<sequence>MKDLLTWERSNQFDLITYIPASESHRRERGFDPVWQMYHQVFELKSLLIKADADKPQAQKNRNERLKTPQTFSCISDHIYSEQTKVLIVDDIYTTGRTILHAKMALKTIGLTNIYTFSLSR</sequence>
<dbReference type="Pfam" id="PF00156">
    <property type="entry name" value="Pribosyltran"/>
    <property type="match status" value="1"/>
</dbReference>
<comment type="caution">
    <text evidence="3">The sequence shown here is derived from an EMBL/GenBank/DDBJ whole genome shotgun (WGS) entry which is preliminary data.</text>
</comment>
<dbReference type="InterPro" id="IPR000836">
    <property type="entry name" value="PRTase_dom"/>
</dbReference>
<dbReference type="InterPro" id="IPR029057">
    <property type="entry name" value="PRTase-like"/>
</dbReference>
<keyword evidence="4" id="KW-1185">Reference proteome</keyword>
<dbReference type="RefSeq" id="WP_225425205.1">
    <property type="nucleotide sequence ID" value="NZ_JBHSSN010000015.1"/>
</dbReference>
<evidence type="ECO:0000313" key="4">
    <source>
        <dbReference type="Proteomes" id="UP001596186"/>
    </source>
</evidence>
<proteinExistence type="inferred from homology"/>
<name>A0ABW1UZU6_9LACO</name>
<dbReference type="Proteomes" id="UP001596186">
    <property type="component" value="Unassembled WGS sequence"/>
</dbReference>
<dbReference type="PANTHER" id="PTHR47505">
    <property type="entry name" value="DNA UTILIZATION PROTEIN YHGH"/>
    <property type="match status" value="1"/>
</dbReference>
<dbReference type="CDD" id="cd06223">
    <property type="entry name" value="PRTases_typeI"/>
    <property type="match status" value="1"/>
</dbReference>
<gene>
    <name evidence="3" type="ORF">ACFP1F_10920</name>
</gene>
<feature type="domain" description="Phosphoribosyltransferase" evidence="2">
    <location>
        <begin position="60"/>
        <end position="114"/>
    </location>
</feature>
<dbReference type="EMBL" id="JBHSSN010000015">
    <property type="protein sequence ID" value="MFC6324252.1"/>
    <property type="molecule type" value="Genomic_DNA"/>
</dbReference>
<dbReference type="SUPFAM" id="SSF53271">
    <property type="entry name" value="PRTase-like"/>
    <property type="match status" value="1"/>
</dbReference>
<dbReference type="InterPro" id="IPR051910">
    <property type="entry name" value="ComF/GntX_DNA_util-trans"/>
</dbReference>
<comment type="similarity">
    <text evidence="1">Belongs to the ComF/GntX family.</text>
</comment>
<accession>A0ABW1UZU6</accession>
<reference evidence="4" key="1">
    <citation type="journal article" date="2019" name="Int. J. Syst. Evol. Microbiol.">
        <title>The Global Catalogue of Microorganisms (GCM) 10K type strain sequencing project: providing services to taxonomists for standard genome sequencing and annotation.</title>
        <authorList>
            <consortium name="The Broad Institute Genomics Platform"/>
            <consortium name="The Broad Institute Genome Sequencing Center for Infectious Disease"/>
            <person name="Wu L."/>
            <person name="Ma J."/>
        </authorList>
    </citation>
    <scope>NUCLEOTIDE SEQUENCE [LARGE SCALE GENOMIC DNA]</scope>
    <source>
        <strain evidence="4">CCM 8895</strain>
    </source>
</reference>
<dbReference type="Gene3D" id="3.40.50.2020">
    <property type="match status" value="1"/>
</dbReference>
<dbReference type="PANTHER" id="PTHR47505:SF1">
    <property type="entry name" value="DNA UTILIZATION PROTEIN YHGH"/>
    <property type="match status" value="1"/>
</dbReference>